<feature type="binding site" evidence="8">
    <location>
        <position position="17"/>
    </location>
    <ligand>
        <name>Mg(2+)</name>
        <dbReference type="ChEBI" id="CHEBI:18420"/>
    </ligand>
</feature>
<comment type="cofactor">
    <cofactor evidence="8">
        <name>Mg(2+)</name>
        <dbReference type="ChEBI" id="CHEBI:18420"/>
    </cofactor>
</comment>
<dbReference type="CDD" id="cd03109">
    <property type="entry name" value="DTBS"/>
    <property type="match status" value="1"/>
</dbReference>
<evidence type="ECO:0000256" key="1">
    <source>
        <dbReference type="ARBA" id="ARBA00022490"/>
    </source>
</evidence>
<comment type="caution">
    <text evidence="8">Lacks conserved residue(s) required for the propagation of feature annotation.</text>
</comment>
<dbReference type="Proteomes" id="UP000255303">
    <property type="component" value="Unassembled WGS sequence"/>
</dbReference>
<dbReference type="EC" id="6.3.3.3" evidence="8"/>
<feature type="binding site" evidence="8">
    <location>
        <position position="55"/>
    </location>
    <ligand>
        <name>Mg(2+)</name>
        <dbReference type="ChEBI" id="CHEBI:18420"/>
    </ligand>
</feature>
<dbReference type="GO" id="GO:0042803">
    <property type="term" value="F:protein homodimerization activity"/>
    <property type="evidence" value="ECO:0007669"/>
    <property type="project" value="UniProtKB-ARBA"/>
</dbReference>
<dbReference type="GO" id="GO:0005829">
    <property type="term" value="C:cytosol"/>
    <property type="evidence" value="ECO:0007669"/>
    <property type="project" value="TreeGrafter"/>
</dbReference>
<evidence type="ECO:0000313" key="12">
    <source>
        <dbReference type="Proteomes" id="UP000255303"/>
    </source>
</evidence>
<reference evidence="9" key="2">
    <citation type="submission" date="2022-09" db="EMBL/GenBank/DDBJ databases">
        <title>Intensive care unit water sources are persistently colonized with multi-drug resistant bacteria and are the site of extensive horizontal gene transfer of antibiotic resistance genes.</title>
        <authorList>
            <person name="Diorio-Toth L."/>
        </authorList>
    </citation>
    <scope>NUCLEOTIDE SEQUENCE</scope>
    <source>
        <strain evidence="10">GD03704</strain>
        <strain evidence="9">GD04000</strain>
    </source>
</reference>
<dbReference type="PIRSF" id="PIRSF006755">
    <property type="entry name" value="DTB_synth"/>
    <property type="match status" value="1"/>
</dbReference>
<evidence type="ECO:0000256" key="4">
    <source>
        <dbReference type="ARBA" id="ARBA00022741"/>
    </source>
</evidence>
<keyword evidence="1 8" id="KW-0963">Cytoplasm</keyword>
<evidence type="ECO:0000256" key="2">
    <source>
        <dbReference type="ARBA" id="ARBA00022598"/>
    </source>
</evidence>
<keyword evidence="4 8" id="KW-0547">Nucleotide-binding</keyword>
<comment type="subunit">
    <text evidence="8">Homodimer.</text>
</comment>
<comment type="subcellular location">
    <subcellularLocation>
        <location evidence="8">Cytoplasm</location>
    </subcellularLocation>
</comment>
<evidence type="ECO:0000256" key="5">
    <source>
        <dbReference type="ARBA" id="ARBA00022756"/>
    </source>
</evidence>
<dbReference type="HAMAP" id="MF_00336">
    <property type="entry name" value="BioD"/>
    <property type="match status" value="1"/>
</dbReference>
<comment type="pathway">
    <text evidence="8">Cofactor biosynthesis; biotin biosynthesis; biotin from 7,8-diaminononanoate: step 1/2.</text>
</comment>
<evidence type="ECO:0000313" key="10">
    <source>
        <dbReference type="EMBL" id="MDH1338690.1"/>
    </source>
</evidence>
<dbReference type="EMBL" id="JAOEET010000006">
    <property type="protein sequence ID" value="MDH0566324.1"/>
    <property type="molecule type" value="Genomic_DNA"/>
</dbReference>
<dbReference type="Proteomes" id="UP001159292">
    <property type="component" value="Unassembled WGS sequence"/>
</dbReference>
<dbReference type="Proteomes" id="UP001161697">
    <property type="component" value="Unassembled WGS sequence"/>
</dbReference>
<sequence>MTQAYFVTGTDTEIGKTTIAAGLLHAARQQGLSTAAAKPVASGCRRTADGLRNDDALALLAQCSLPLRYEEVNPFAFAPAIAPHLAAREAGVRLDVASLLPAVQTTLAKGADFSLVEGAGGWRVPLAGEENLSDLAIALGLPVILVVGVRLGCINHALLSAEAIERDGVRLAGWVANIVEPKTARLEENLATLCKRLPAPCLGHVPHLAQANAAAVAAHLNLELLADW</sequence>
<dbReference type="UniPathway" id="UPA00078">
    <property type="reaction ID" value="UER00161"/>
</dbReference>
<dbReference type="GO" id="GO:0000287">
    <property type="term" value="F:magnesium ion binding"/>
    <property type="evidence" value="ECO:0007669"/>
    <property type="project" value="UniProtKB-UniRule"/>
</dbReference>
<dbReference type="Gene3D" id="3.40.50.300">
    <property type="entry name" value="P-loop containing nucleotide triphosphate hydrolases"/>
    <property type="match status" value="1"/>
</dbReference>
<comment type="function">
    <text evidence="8">Catalyzes a mechanistically unusual reaction, the ATP-dependent insertion of CO2 between the N7 and N8 nitrogen atoms of 7,8-diaminopelargonic acid (DAPA, also called 7,8-diammoniononanoate) to form a ureido ring.</text>
</comment>
<feature type="binding site" evidence="8">
    <location>
        <begin position="117"/>
        <end position="120"/>
    </location>
    <ligand>
        <name>ATP</name>
        <dbReference type="ChEBI" id="CHEBI:30616"/>
    </ligand>
</feature>
<feature type="binding site" evidence="8">
    <location>
        <position position="42"/>
    </location>
    <ligand>
        <name>substrate</name>
    </ligand>
</feature>
<proteinExistence type="inferred from homology"/>
<keyword evidence="6 8" id="KW-0067">ATP-binding</keyword>
<feature type="active site" evidence="8">
    <location>
        <position position="38"/>
    </location>
</feature>
<dbReference type="InterPro" id="IPR004472">
    <property type="entry name" value="DTB_synth_BioD"/>
</dbReference>
<gene>
    <name evidence="8 11" type="primary">bioD</name>
    <name evidence="10" type="ORF">N5J11_05440</name>
    <name evidence="9" type="ORF">N7671_03420</name>
    <name evidence="11" type="ORF">NCTC10692_01233</name>
</gene>
<dbReference type="SUPFAM" id="SSF52540">
    <property type="entry name" value="P-loop containing nucleoside triphosphate hydrolases"/>
    <property type="match status" value="1"/>
</dbReference>
<evidence type="ECO:0000313" key="11">
    <source>
        <dbReference type="EMBL" id="SUD50804.1"/>
    </source>
</evidence>
<dbReference type="EMBL" id="JAOCJE010000001">
    <property type="protein sequence ID" value="MDH1338690.1"/>
    <property type="molecule type" value="Genomic_DNA"/>
</dbReference>
<feature type="binding site" evidence="8">
    <location>
        <position position="55"/>
    </location>
    <ligand>
        <name>ATP</name>
        <dbReference type="ChEBI" id="CHEBI:30616"/>
    </ligand>
</feature>
<keyword evidence="3 8" id="KW-0479">Metal-binding</keyword>
<dbReference type="EMBL" id="UGUV01000002">
    <property type="protein sequence ID" value="SUD50804.1"/>
    <property type="molecule type" value="Genomic_DNA"/>
</dbReference>
<dbReference type="AlphaFoldDB" id="A0A061CXC3"/>
<dbReference type="NCBIfam" id="TIGR00347">
    <property type="entry name" value="bioD"/>
    <property type="match status" value="1"/>
</dbReference>
<evidence type="ECO:0000313" key="9">
    <source>
        <dbReference type="EMBL" id="MDH0566324.1"/>
    </source>
</evidence>
<dbReference type="GO" id="GO:0005524">
    <property type="term" value="F:ATP binding"/>
    <property type="evidence" value="ECO:0007669"/>
    <property type="project" value="UniProtKB-UniRule"/>
</dbReference>
<keyword evidence="5 8" id="KW-0093">Biotin biosynthesis</keyword>
<name>A0A061CXC3_ECTOL</name>
<accession>A0A061CXC3</accession>
<dbReference type="PANTHER" id="PTHR43210">
    <property type="entry name" value="DETHIOBIOTIN SYNTHETASE"/>
    <property type="match status" value="1"/>
</dbReference>
<reference evidence="11 12" key="1">
    <citation type="submission" date="2018-06" db="EMBL/GenBank/DDBJ databases">
        <authorList>
            <consortium name="Pathogen Informatics"/>
            <person name="Doyle S."/>
        </authorList>
    </citation>
    <scope>NUCLEOTIDE SEQUENCE [LARGE SCALE GENOMIC DNA]</scope>
    <source>
        <strain evidence="11 12">NCTC10692</strain>
    </source>
</reference>
<feature type="binding site" evidence="8">
    <location>
        <begin position="13"/>
        <end position="18"/>
    </location>
    <ligand>
        <name>ATP</name>
        <dbReference type="ChEBI" id="CHEBI:30616"/>
    </ligand>
</feature>
<evidence type="ECO:0000256" key="7">
    <source>
        <dbReference type="ARBA" id="ARBA00022842"/>
    </source>
</evidence>
<accession>A0A379JR19</accession>
<dbReference type="FunFam" id="3.40.50.300:FF:000292">
    <property type="entry name" value="ATP-dependent dethiobiotin synthetase BioD"/>
    <property type="match status" value="1"/>
</dbReference>
<dbReference type="PANTHER" id="PTHR43210:SF5">
    <property type="entry name" value="DETHIOBIOTIN SYNTHETASE"/>
    <property type="match status" value="1"/>
</dbReference>
<dbReference type="InterPro" id="IPR027417">
    <property type="entry name" value="P-loop_NTPase"/>
</dbReference>
<evidence type="ECO:0000256" key="6">
    <source>
        <dbReference type="ARBA" id="ARBA00022840"/>
    </source>
</evidence>
<dbReference type="GO" id="GO:0004141">
    <property type="term" value="F:dethiobiotin synthase activity"/>
    <property type="evidence" value="ECO:0007669"/>
    <property type="project" value="UniProtKB-UniRule"/>
</dbReference>
<dbReference type="Pfam" id="PF13500">
    <property type="entry name" value="AAA_26"/>
    <property type="match status" value="1"/>
</dbReference>
<comment type="catalytic activity">
    <reaction evidence="8">
        <text>(7R,8S)-7,8-diammoniononanoate + CO2 + ATP = (4R,5S)-dethiobiotin + ADP + phosphate + 3 H(+)</text>
        <dbReference type="Rhea" id="RHEA:15805"/>
        <dbReference type="ChEBI" id="CHEBI:15378"/>
        <dbReference type="ChEBI" id="CHEBI:16526"/>
        <dbReference type="ChEBI" id="CHEBI:30616"/>
        <dbReference type="ChEBI" id="CHEBI:43474"/>
        <dbReference type="ChEBI" id="CHEBI:149469"/>
        <dbReference type="ChEBI" id="CHEBI:149473"/>
        <dbReference type="ChEBI" id="CHEBI:456216"/>
        <dbReference type="EC" id="6.3.3.3"/>
    </reaction>
</comment>
<organism evidence="11 12">
    <name type="scientific">Ectopseudomonas oleovorans</name>
    <name type="common">Pseudomonas oleovorans</name>
    <dbReference type="NCBI Taxonomy" id="301"/>
    <lineage>
        <taxon>Bacteria</taxon>
        <taxon>Pseudomonadati</taxon>
        <taxon>Pseudomonadota</taxon>
        <taxon>Gammaproteobacteria</taxon>
        <taxon>Pseudomonadales</taxon>
        <taxon>Pseudomonadaceae</taxon>
        <taxon>Ectopseudomonas</taxon>
    </lineage>
</organism>
<evidence type="ECO:0000256" key="3">
    <source>
        <dbReference type="ARBA" id="ARBA00022723"/>
    </source>
</evidence>
<feature type="binding site" evidence="8">
    <location>
        <begin position="206"/>
        <end position="208"/>
    </location>
    <ligand>
        <name>ATP</name>
        <dbReference type="ChEBI" id="CHEBI:30616"/>
    </ligand>
</feature>
<comment type="similarity">
    <text evidence="8">Belongs to the dethiobiotin synthetase family.</text>
</comment>
<dbReference type="RefSeq" id="WP_003463825.1">
    <property type="nucleotide sequence ID" value="NZ_CAJQNA010000068.1"/>
</dbReference>
<keyword evidence="2 8" id="KW-0436">Ligase</keyword>
<feature type="binding site" evidence="8">
    <location>
        <position position="117"/>
    </location>
    <ligand>
        <name>Mg(2+)</name>
        <dbReference type="ChEBI" id="CHEBI:18420"/>
    </ligand>
</feature>
<keyword evidence="7 8" id="KW-0460">Magnesium</keyword>
<protein>
    <recommendedName>
        <fullName evidence="8">ATP-dependent dethiobiotin synthetase BioD</fullName>
        <ecNumber evidence="8">6.3.3.3</ecNumber>
    </recommendedName>
    <alternativeName>
        <fullName evidence="8">DTB synthetase</fullName>
        <shortName evidence="8">DTBS</shortName>
    </alternativeName>
    <alternativeName>
        <fullName evidence="8">Dethiobiotin synthase</fullName>
    </alternativeName>
</protein>
<dbReference type="GO" id="GO:0009102">
    <property type="term" value="P:biotin biosynthetic process"/>
    <property type="evidence" value="ECO:0007669"/>
    <property type="project" value="UniProtKB-UniRule"/>
</dbReference>
<evidence type="ECO:0000256" key="8">
    <source>
        <dbReference type="HAMAP-Rule" id="MF_00336"/>
    </source>
</evidence>